<dbReference type="InterPro" id="IPR027417">
    <property type="entry name" value="P-loop_NTPase"/>
</dbReference>
<gene>
    <name evidence="2" type="ORF">ACFR9S_13905</name>
</gene>
<evidence type="ECO:0000313" key="3">
    <source>
        <dbReference type="Proteomes" id="UP001597111"/>
    </source>
</evidence>
<dbReference type="EMBL" id="JBHUDH010000187">
    <property type="protein sequence ID" value="MFD1527376.1"/>
    <property type="molecule type" value="Genomic_DNA"/>
</dbReference>
<protein>
    <submittedName>
        <fullName evidence="2">ATP-binding protein</fullName>
    </submittedName>
</protein>
<accession>A0ABD6B8U3</accession>
<dbReference type="Proteomes" id="UP001597111">
    <property type="component" value="Unassembled WGS sequence"/>
</dbReference>
<feature type="region of interest" description="Disordered" evidence="1">
    <location>
        <begin position="233"/>
        <end position="261"/>
    </location>
</feature>
<feature type="compositionally biased region" description="Basic and acidic residues" evidence="1">
    <location>
        <begin position="233"/>
        <end position="244"/>
    </location>
</feature>
<keyword evidence="2" id="KW-0067">ATP-binding</keyword>
<name>A0ABD6B8U3_9EURY</name>
<feature type="region of interest" description="Disordered" evidence="1">
    <location>
        <begin position="166"/>
        <end position="190"/>
    </location>
</feature>
<keyword evidence="2" id="KW-0547">Nucleotide-binding</keyword>
<evidence type="ECO:0000313" key="2">
    <source>
        <dbReference type="EMBL" id="MFD1527376.1"/>
    </source>
</evidence>
<sequence length="261" mass="29326">MTRRLLAAMSGWGKSWYAQLLFETNLPKFDLVAIFDYKDEYRGLVKAGLANHYIVGEREKAWSVDDWETFFESNPKVVLARHRLKPEEWQEVTASAVQALRNLAGPSRSALAGVDEAHFVAPQSGKIPDAIEGLATTGRGEGASSMWITQRLAKLDETVGSQCDERIVGGFSGDRDRGKIDPEYPEDVHNPQARSIARLPEELRVDGENLPLRRFEENGSTIGSEWVYSNNKGEMERRDTRDLSMETTHYGPEGHPIHDPN</sequence>
<comment type="caution">
    <text evidence="2">The sequence shown here is derived from an EMBL/GenBank/DDBJ whole genome shotgun (WGS) entry which is preliminary data.</text>
</comment>
<reference evidence="2 3" key="1">
    <citation type="journal article" date="2019" name="Int. J. Syst. Evol. Microbiol.">
        <title>The Global Catalogue of Microorganisms (GCM) 10K type strain sequencing project: providing services to taxonomists for standard genome sequencing and annotation.</title>
        <authorList>
            <consortium name="The Broad Institute Genomics Platform"/>
            <consortium name="The Broad Institute Genome Sequencing Center for Infectious Disease"/>
            <person name="Wu L."/>
            <person name="Ma J."/>
        </authorList>
    </citation>
    <scope>NUCLEOTIDE SEQUENCE [LARGE SCALE GENOMIC DNA]</scope>
    <source>
        <strain evidence="2 3">CGMCC 1.12285</strain>
    </source>
</reference>
<keyword evidence="3" id="KW-1185">Reference proteome</keyword>
<proteinExistence type="predicted"/>
<feature type="compositionally biased region" description="Basic and acidic residues" evidence="1">
    <location>
        <begin position="166"/>
        <end position="189"/>
    </location>
</feature>
<dbReference type="Gene3D" id="3.40.50.300">
    <property type="entry name" value="P-loop containing nucleotide triphosphate hydrolases"/>
    <property type="match status" value="1"/>
</dbReference>
<evidence type="ECO:0000256" key="1">
    <source>
        <dbReference type="SAM" id="MobiDB-lite"/>
    </source>
</evidence>
<dbReference type="SUPFAM" id="SSF52540">
    <property type="entry name" value="P-loop containing nucleoside triphosphate hydrolases"/>
    <property type="match status" value="1"/>
</dbReference>
<dbReference type="GO" id="GO:0005524">
    <property type="term" value="F:ATP binding"/>
    <property type="evidence" value="ECO:0007669"/>
    <property type="project" value="UniProtKB-KW"/>
</dbReference>
<dbReference type="AlphaFoldDB" id="A0ABD6B8U3"/>
<dbReference type="RefSeq" id="WP_379730499.1">
    <property type="nucleotide sequence ID" value="NZ_JBHSWZ010000006.1"/>
</dbReference>
<organism evidence="2 3">
    <name type="scientific">Halolamina salina</name>
    <dbReference type="NCBI Taxonomy" id="1220023"/>
    <lineage>
        <taxon>Archaea</taxon>
        <taxon>Methanobacteriati</taxon>
        <taxon>Methanobacteriota</taxon>
        <taxon>Stenosarchaea group</taxon>
        <taxon>Halobacteria</taxon>
        <taxon>Halobacteriales</taxon>
        <taxon>Haloferacaceae</taxon>
    </lineage>
</organism>